<sequence length="194" mass="21383">MHPLFIVTVCILSVSHSLTRGLKILGRRYVGTIETSDNDKKITAELAFADTGNKVNMKFWSGDGAILNEGPVISALFDYGPQLPVLHDSPNIYALPQVDEFQRIKLTPGAYGLKPAQMAAVFNRKLGNVVKADKGDFQWLYYGPSGPNRRADYIKMMIGGQLVKLRLIDNCPSSHVAVEYSEHGKTITMCCSCC</sequence>
<protein>
    <submittedName>
        <fullName evidence="2">Uncharacterized protein</fullName>
    </submittedName>
</protein>
<gene>
    <name evidence="3" type="ORF">FOL46_009957</name>
    <name evidence="2" type="ORF">FOZ61_010993</name>
</gene>
<feature type="signal peptide" evidence="1">
    <location>
        <begin position="1"/>
        <end position="21"/>
    </location>
</feature>
<evidence type="ECO:0000313" key="4">
    <source>
        <dbReference type="Proteomes" id="UP000570595"/>
    </source>
</evidence>
<organism evidence="2 4">
    <name type="scientific">Perkinsus olseni</name>
    <name type="common">Perkinsus atlanticus</name>
    <dbReference type="NCBI Taxonomy" id="32597"/>
    <lineage>
        <taxon>Eukaryota</taxon>
        <taxon>Sar</taxon>
        <taxon>Alveolata</taxon>
        <taxon>Perkinsozoa</taxon>
        <taxon>Perkinsea</taxon>
        <taxon>Perkinsida</taxon>
        <taxon>Perkinsidae</taxon>
        <taxon>Perkinsus</taxon>
    </lineage>
</organism>
<comment type="caution">
    <text evidence="2">The sequence shown here is derived from an EMBL/GenBank/DDBJ whole genome shotgun (WGS) entry which is preliminary data.</text>
</comment>
<feature type="chain" id="PRO_5036205431" evidence="1">
    <location>
        <begin position="22"/>
        <end position="194"/>
    </location>
</feature>
<dbReference type="Proteomes" id="UP000572268">
    <property type="component" value="Unassembled WGS sequence"/>
</dbReference>
<name>A0A7J6M2G3_PEROL</name>
<evidence type="ECO:0000313" key="2">
    <source>
        <dbReference type="EMBL" id="KAF4665360.1"/>
    </source>
</evidence>
<dbReference type="EMBL" id="JABANN010000097">
    <property type="protein sequence ID" value="KAF4671730.1"/>
    <property type="molecule type" value="Genomic_DNA"/>
</dbReference>
<dbReference type="OrthoDB" id="10330626at2759"/>
<proteinExistence type="predicted"/>
<evidence type="ECO:0000313" key="5">
    <source>
        <dbReference type="Proteomes" id="UP000572268"/>
    </source>
</evidence>
<evidence type="ECO:0000256" key="1">
    <source>
        <dbReference type="SAM" id="SignalP"/>
    </source>
</evidence>
<dbReference type="EMBL" id="JABAHT010000096">
    <property type="protein sequence ID" value="KAF4665360.1"/>
    <property type="molecule type" value="Genomic_DNA"/>
</dbReference>
<keyword evidence="1" id="KW-0732">Signal</keyword>
<dbReference type="AlphaFoldDB" id="A0A7J6M2G3"/>
<dbReference type="Proteomes" id="UP000570595">
    <property type="component" value="Unassembled WGS sequence"/>
</dbReference>
<accession>A0A7J6M2G3</accession>
<reference evidence="4 5" key="1">
    <citation type="submission" date="2020-04" db="EMBL/GenBank/DDBJ databases">
        <title>Perkinsus olseni comparative genomics.</title>
        <authorList>
            <person name="Bogema D.R."/>
        </authorList>
    </citation>
    <scope>NUCLEOTIDE SEQUENCE [LARGE SCALE GENOMIC DNA]</scope>
    <source>
        <strain evidence="2">ATCC PRA-179</strain>
        <strain evidence="3">ATCC PRA-31</strain>
    </source>
</reference>
<evidence type="ECO:0000313" key="3">
    <source>
        <dbReference type="EMBL" id="KAF4671730.1"/>
    </source>
</evidence>